<proteinExistence type="predicted"/>
<name>A0A1Y2DAD3_9FUNG</name>
<reference evidence="3 4" key="1">
    <citation type="submission" date="2016-08" db="EMBL/GenBank/DDBJ databases">
        <title>A Parts List for Fungal Cellulosomes Revealed by Comparative Genomics.</title>
        <authorList>
            <consortium name="DOE Joint Genome Institute"/>
            <person name="Haitjema C.H."/>
            <person name="Gilmore S.P."/>
            <person name="Henske J.K."/>
            <person name="Solomon K.V."/>
            <person name="De Groot R."/>
            <person name="Kuo A."/>
            <person name="Mondo S.J."/>
            <person name="Salamov A.A."/>
            <person name="Labutti K."/>
            <person name="Zhao Z."/>
            <person name="Chiniquy J."/>
            <person name="Barry K."/>
            <person name="Brewer H.M."/>
            <person name="Purvine S.O."/>
            <person name="Wright A.T."/>
            <person name="Boxma B."/>
            <person name="Van Alen T."/>
            <person name="Hackstein J.H."/>
            <person name="Baker S.E."/>
            <person name="Grigoriev I.V."/>
            <person name="O'Malley M.A."/>
        </authorList>
    </citation>
    <scope>NUCLEOTIDE SEQUENCE [LARGE SCALE GENOMIC DNA]</scope>
    <source>
        <strain evidence="3 4">G1</strain>
    </source>
</reference>
<gene>
    <name evidence="3" type="ORF">LY90DRAFT_669404</name>
</gene>
<sequence>MFASEYWTLKEVFNDEIKPRRNPLILLENKFVPCEMELFKNMLCFNPLTRIHAFSALKTNYFRSQSLEIEDDNEMNDYQSKKCNEEKIKNIKNYIKMLYLKSDLKPFTPLKVNISYPKAAVEGYDFNSHIRNLVVEASPITFKKDERKEEVKPSWLIECSGEKFFESNKGYRDYNLYYNEMDSDSSENSNSSDVDMNSDSSSSNNNSPESYDDNKTMVNDSPLNSEINQLNEKKTLHDNSSSSENEKSSLDGSENLNNAFFENTMNSSIYYNIINQLKDNFEESNKPNEENCNPLESIQLNFDLINMVYNSNNYENHSKLNAFDNKNSNDNEVFPSVKDINSCNNSDEKINDDIFNNFNSLINKSEINNILKHNYSNINEVNQDNNSLENRISEIDEMSIINKFRNYCKNGNEETSFQKIAITNDLENLNNSVEAINNDLIQNCDLSENINFQNLINDNEQFATVNLVGINLNTEIKNENLPLTNDLYTANETTTVKDSILLDKPKESCNILMNNTNNLCENEILSHKRKLYLDQEGCLSCNLEENNNTLSMKRKRSNKVILQHEY</sequence>
<dbReference type="AlphaFoldDB" id="A0A1Y2DAD3"/>
<dbReference type="Proteomes" id="UP000193920">
    <property type="component" value="Unassembled WGS sequence"/>
</dbReference>
<evidence type="ECO:0000313" key="4">
    <source>
        <dbReference type="Proteomes" id="UP000193920"/>
    </source>
</evidence>
<accession>A0A1Y2DAD3</accession>
<feature type="compositionally biased region" description="Low complexity" evidence="2">
    <location>
        <begin position="186"/>
        <end position="209"/>
    </location>
</feature>
<feature type="compositionally biased region" description="Polar residues" evidence="2">
    <location>
        <begin position="216"/>
        <end position="230"/>
    </location>
</feature>
<comment type="caution">
    <text evidence="3">The sequence shown here is derived from an EMBL/GenBank/DDBJ whole genome shotgun (WGS) entry which is preliminary data.</text>
</comment>
<keyword evidence="4" id="KW-1185">Reference proteome</keyword>
<keyword evidence="1" id="KW-0175">Coiled coil</keyword>
<protein>
    <submittedName>
        <fullName evidence="3">Uncharacterized protein</fullName>
    </submittedName>
</protein>
<evidence type="ECO:0000256" key="2">
    <source>
        <dbReference type="SAM" id="MobiDB-lite"/>
    </source>
</evidence>
<feature type="coiled-coil region" evidence="1">
    <location>
        <begin position="378"/>
        <end position="439"/>
    </location>
</feature>
<evidence type="ECO:0000313" key="3">
    <source>
        <dbReference type="EMBL" id="ORY56219.1"/>
    </source>
</evidence>
<feature type="region of interest" description="Disordered" evidence="2">
    <location>
        <begin position="182"/>
        <end position="253"/>
    </location>
</feature>
<dbReference type="EMBL" id="MCOG01000074">
    <property type="protein sequence ID" value="ORY56219.1"/>
    <property type="molecule type" value="Genomic_DNA"/>
</dbReference>
<organism evidence="3 4">
    <name type="scientific">Neocallimastix californiae</name>
    <dbReference type="NCBI Taxonomy" id="1754190"/>
    <lineage>
        <taxon>Eukaryota</taxon>
        <taxon>Fungi</taxon>
        <taxon>Fungi incertae sedis</taxon>
        <taxon>Chytridiomycota</taxon>
        <taxon>Chytridiomycota incertae sedis</taxon>
        <taxon>Neocallimastigomycetes</taxon>
        <taxon>Neocallimastigales</taxon>
        <taxon>Neocallimastigaceae</taxon>
        <taxon>Neocallimastix</taxon>
    </lineage>
</organism>
<evidence type="ECO:0000256" key="1">
    <source>
        <dbReference type="SAM" id="Coils"/>
    </source>
</evidence>